<name>A0A3E2HPK2_SCYLI</name>
<dbReference type="SMART" id="SM00906">
    <property type="entry name" value="Fungal_trans"/>
    <property type="match status" value="1"/>
</dbReference>
<protein>
    <recommendedName>
        <fullName evidence="5">Xylanolytic transcriptional activator regulatory domain-containing protein</fullName>
    </recommendedName>
</protein>
<feature type="region of interest" description="Disordered" evidence="4">
    <location>
        <begin position="155"/>
        <end position="183"/>
    </location>
</feature>
<keyword evidence="1" id="KW-0805">Transcription regulation</keyword>
<feature type="non-terminal residue" evidence="6">
    <location>
        <position position="555"/>
    </location>
</feature>
<feature type="compositionally biased region" description="Polar residues" evidence="4">
    <location>
        <begin position="84"/>
        <end position="97"/>
    </location>
</feature>
<dbReference type="Proteomes" id="UP000258309">
    <property type="component" value="Unassembled WGS sequence"/>
</dbReference>
<keyword evidence="3" id="KW-0539">Nucleus</keyword>
<evidence type="ECO:0000256" key="2">
    <source>
        <dbReference type="ARBA" id="ARBA00023163"/>
    </source>
</evidence>
<evidence type="ECO:0000313" key="6">
    <source>
        <dbReference type="EMBL" id="RFU35287.1"/>
    </source>
</evidence>
<feature type="region of interest" description="Disordered" evidence="4">
    <location>
        <begin position="493"/>
        <end position="512"/>
    </location>
</feature>
<dbReference type="GO" id="GO:0000981">
    <property type="term" value="F:DNA-binding transcription factor activity, RNA polymerase II-specific"/>
    <property type="evidence" value="ECO:0007669"/>
    <property type="project" value="TreeGrafter"/>
</dbReference>
<dbReference type="OrthoDB" id="3362851at2759"/>
<gene>
    <name evidence="6" type="ORF">B7463_g1036</name>
</gene>
<feature type="domain" description="Xylanolytic transcriptional activator regulatory" evidence="5">
    <location>
        <begin position="292"/>
        <end position="371"/>
    </location>
</feature>
<proteinExistence type="predicted"/>
<dbReference type="InterPro" id="IPR051127">
    <property type="entry name" value="Fungal_SecMet_Regulators"/>
</dbReference>
<evidence type="ECO:0000313" key="7">
    <source>
        <dbReference type="Proteomes" id="UP000258309"/>
    </source>
</evidence>
<accession>A0A3E2HPK2</accession>
<evidence type="ECO:0000256" key="3">
    <source>
        <dbReference type="ARBA" id="ARBA00023242"/>
    </source>
</evidence>
<dbReference type="GO" id="GO:0000978">
    <property type="term" value="F:RNA polymerase II cis-regulatory region sequence-specific DNA binding"/>
    <property type="evidence" value="ECO:0007669"/>
    <property type="project" value="TreeGrafter"/>
</dbReference>
<dbReference type="PANTHER" id="PTHR47424:SF5">
    <property type="entry name" value="ZN(II)2CYS6 TRANSCRIPTION FACTOR (EUROFUNG)"/>
    <property type="match status" value="1"/>
</dbReference>
<dbReference type="GO" id="GO:0000435">
    <property type="term" value="P:positive regulation of transcription from RNA polymerase II promoter by galactose"/>
    <property type="evidence" value="ECO:0007669"/>
    <property type="project" value="TreeGrafter"/>
</dbReference>
<organism evidence="6 7">
    <name type="scientific">Scytalidium lignicola</name>
    <name type="common">Hyphomycete</name>
    <dbReference type="NCBI Taxonomy" id="5539"/>
    <lineage>
        <taxon>Eukaryota</taxon>
        <taxon>Fungi</taxon>
        <taxon>Dikarya</taxon>
        <taxon>Ascomycota</taxon>
        <taxon>Pezizomycotina</taxon>
        <taxon>Leotiomycetes</taxon>
        <taxon>Leotiomycetes incertae sedis</taxon>
        <taxon>Scytalidium</taxon>
    </lineage>
</organism>
<keyword evidence="7" id="KW-1185">Reference proteome</keyword>
<dbReference type="PANTHER" id="PTHR47424">
    <property type="entry name" value="REGULATORY PROTEIN GAL4"/>
    <property type="match status" value="1"/>
</dbReference>
<feature type="compositionally biased region" description="Polar residues" evidence="4">
    <location>
        <begin position="155"/>
        <end position="171"/>
    </location>
</feature>
<dbReference type="GO" id="GO:0006351">
    <property type="term" value="P:DNA-templated transcription"/>
    <property type="evidence" value="ECO:0007669"/>
    <property type="project" value="InterPro"/>
</dbReference>
<comment type="caution">
    <text evidence="6">The sequence shown here is derived from an EMBL/GenBank/DDBJ whole genome shotgun (WGS) entry which is preliminary data.</text>
</comment>
<feature type="region of interest" description="Disordered" evidence="4">
    <location>
        <begin position="84"/>
        <end position="114"/>
    </location>
</feature>
<dbReference type="Pfam" id="PF04082">
    <property type="entry name" value="Fungal_trans"/>
    <property type="match status" value="1"/>
</dbReference>
<feature type="non-terminal residue" evidence="6">
    <location>
        <position position="1"/>
    </location>
</feature>
<dbReference type="AlphaFoldDB" id="A0A3E2HPK2"/>
<evidence type="ECO:0000259" key="5">
    <source>
        <dbReference type="SMART" id="SM00906"/>
    </source>
</evidence>
<dbReference type="GO" id="GO:0005634">
    <property type="term" value="C:nucleus"/>
    <property type="evidence" value="ECO:0007669"/>
    <property type="project" value="TreeGrafter"/>
</dbReference>
<keyword evidence="2" id="KW-0804">Transcription</keyword>
<dbReference type="InterPro" id="IPR007219">
    <property type="entry name" value="XnlR_reg_dom"/>
</dbReference>
<dbReference type="EMBL" id="NCSJ02000010">
    <property type="protein sequence ID" value="RFU35287.1"/>
    <property type="molecule type" value="Genomic_DNA"/>
</dbReference>
<sequence>MPERCNYSAPEARPSLTKKSFDSLRSRLQDATGVLQRLFPMSSLEDLVQLNRDALISLLNSSPETSAQSPVVTHNGVQYLNGVSPQSAYTRSGSKSPETFEYDESVDDREGTEAVADDVNSLSLRPDRISSYVGPSSALAGLRVLLSIAPKSNFQNQNTMTRPELSNQNSGTTGGSRAGHVPDRTHDSKLLVDAYFSHIHPKTPILDEQTFRQTLASGLRKDSPWLALLNIVYALGSIALTTSDSFADLPYYNTAKSHLGIESFGSGHVETVQALALMAGWYLHYRNRPNMASAIMGAVFRMANALGLHKELPGDIGGGTDIVAKRHREIRRRIWWCLVVLDAGEATNLGRVSKINLFDSEVNLPSNIDDETGELITGPTVYSNLIADIEFSRQASHIQERLISSPQLSFTESLTLDAHLVYCPQQTEEWNLQVQKALQVFIKLEPWDNTARRQHELISLLYNACIESLKPNFNTAVMIEGLRVQQLPGAGPGPLGSEYLHSEQQQQQQQQNRFWNETTPWDYVFNYQDLYFDFPEMGGAGPNGWDLGLQNFDQS</sequence>
<evidence type="ECO:0000256" key="4">
    <source>
        <dbReference type="SAM" id="MobiDB-lite"/>
    </source>
</evidence>
<evidence type="ECO:0000256" key="1">
    <source>
        <dbReference type="ARBA" id="ARBA00023015"/>
    </source>
</evidence>
<dbReference type="GO" id="GO:0008270">
    <property type="term" value="F:zinc ion binding"/>
    <property type="evidence" value="ECO:0007669"/>
    <property type="project" value="InterPro"/>
</dbReference>
<reference evidence="6 7" key="1">
    <citation type="submission" date="2018-05" db="EMBL/GenBank/DDBJ databases">
        <title>Draft genome sequence of Scytalidium lignicola DSM 105466, a ubiquitous saprotrophic fungus.</title>
        <authorList>
            <person name="Buettner E."/>
            <person name="Gebauer A.M."/>
            <person name="Hofrichter M."/>
            <person name="Liers C."/>
            <person name="Kellner H."/>
        </authorList>
    </citation>
    <scope>NUCLEOTIDE SEQUENCE [LARGE SCALE GENOMIC DNA]</scope>
    <source>
        <strain evidence="6 7">DSM 105466</strain>
    </source>
</reference>
<dbReference type="CDD" id="cd12148">
    <property type="entry name" value="fungal_TF_MHR"/>
    <property type="match status" value="1"/>
</dbReference>